<dbReference type="SUPFAM" id="SSF54111">
    <property type="entry name" value="Urease, gamma-subunit"/>
    <property type="match status" value="1"/>
</dbReference>
<dbReference type="Gene3D" id="3.30.280.10">
    <property type="entry name" value="Urease, gamma-like subunit"/>
    <property type="match status" value="1"/>
</dbReference>
<comment type="catalytic activity">
    <reaction evidence="2 3">
        <text>urea + 2 H2O + H(+) = hydrogencarbonate + 2 NH4(+)</text>
        <dbReference type="Rhea" id="RHEA:20557"/>
        <dbReference type="ChEBI" id="CHEBI:15377"/>
        <dbReference type="ChEBI" id="CHEBI:15378"/>
        <dbReference type="ChEBI" id="CHEBI:16199"/>
        <dbReference type="ChEBI" id="CHEBI:17544"/>
        <dbReference type="ChEBI" id="CHEBI:28938"/>
        <dbReference type="EC" id="3.5.1.5"/>
    </reaction>
</comment>
<dbReference type="InterPro" id="IPR002026">
    <property type="entry name" value="Urease_gamma/gamma-beta_su"/>
</dbReference>
<reference evidence="4 5" key="1">
    <citation type="journal article" date="2019" name="Int. J. Syst. Evol. Microbiol.">
        <title>The Global Catalogue of Microorganisms (GCM) 10K type strain sequencing project: providing services to taxonomists for standard genome sequencing and annotation.</title>
        <authorList>
            <consortium name="The Broad Institute Genomics Platform"/>
            <consortium name="The Broad Institute Genome Sequencing Center for Infectious Disease"/>
            <person name="Wu L."/>
            <person name="Ma J."/>
        </authorList>
    </citation>
    <scope>NUCLEOTIDE SEQUENCE [LARGE SCALE GENOMIC DNA]</scope>
    <source>
        <strain evidence="4 5">JCM 11117</strain>
    </source>
</reference>
<gene>
    <name evidence="4" type="ORF">GCM10009559_75880</name>
</gene>
<dbReference type="RefSeq" id="WP_379589787.1">
    <property type="nucleotide sequence ID" value="NZ_BAAAHP010000306.1"/>
</dbReference>
<comment type="subcellular location">
    <subcellularLocation>
        <location evidence="3">Cytoplasm</location>
    </subcellularLocation>
</comment>
<evidence type="ECO:0000256" key="3">
    <source>
        <dbReference type="RuleBase" id="RU003850"/>
    </source>
</evidence>
<keyword evidence="1 3" id="KW-0378">Hydrolase</keyword>
<dbReference type="PANTHER" id="PTHR33569">
    <property type="entry name" value="UREASE"/>
    <property type="match status" value="1"/>
</dbReference>
<evidence type="ECO:0000256" key="2">
    <source>
        <dbReference type="ARBA" id="ARBA00047778"/>
    </source>
</evidence>
<evidence type="ECO:0000256" key="1">
    <source>
        <dbReference type="ARBA" id="ARBA00022801"/>
    </source>
</evidence>
<organism evidence="4 5">
    <name type="scientific">Pseudonocardia zijingensis</name>
    <dbReference type="NCBI Taxonomy" id="153376"/>
    <lineage>
        <taxon>Bacteria</taxon>
        <taxon>Bacillati</taxon>
        <taxon>Actinomycetota</taxon>
        <taxon>Actinomycetes</taxon>
        <taxon>Pseudonocardiales</taxon>
        <taxon>Pseudonocardiaceae</taxon>
        <taxon>Pseudonocardia</taxon>
    </lineage>
</organism>
<dbReference type="Pfam" id="PF00547">
    <property type="entry name" value="Urease_gamma"/>
    <property type="match status" value="1"/>
</dbReference>
<dbReference type="InterPro" id="IPR050069">
    <property type="entry name" value="Urease_subunit"/>
</dbReference>
<name>A0ABN1NH07_9PSEU</name>
<dbReference type="Proteomes" id="UP001499967">
    <property type="component" value="Unassembled WGS sequence"/>
</dbReference>
<dbReference type="EC" id="3.5.1.5" evidence="3"/>
<sequence length="118" mass="12757">MTVRNDSGGPRIETSLSALVLSPREIEKLVIYQVAELARRRGERGLKLNVPESISLITEALLEAARDGRSVAEVTELGKQVLSRDDVLPGVPEVVNVVQVEATFRTGTQLVAVANPIL</sequence>
<dbReference type="NCBIfam" id="NF009712">
    <property type="entry name" value="PRK13241.1"/>
    <property type="match status" value="1"/>
</dbReference>
<accession>A0ABN1NH07</accession>
<evidence type="ECO:0000313" key="4">
    <source>
        <dbReference type="EMBL" id="GAA0907220.1"/>
    </source>
</evidence>
<dbReference type="CDD" id="cd00390">
    <property type="entry name" value="Urease_gamma"/>
    <property type="match status" value="1"/>
</dbReference>
<dbReference type="EMBL" id="BAAAHP010000306">
    <property type="protein sequence ID" value="GAA0907220.1"/>
    <property type="molecule type" value="Genomic_DNA"/>
</dbReference>
<dbReference type="PANTHER" id="PTHR33569:SF1">
    <property type="entry name" value="UREASE"/>
    <property type="match status" value="1"/>
</dbReference>
<dbReference type="InterPro" id="IPR036463">
    <property type="entry name" value="Urease_gamma_sf"/>
</dbReference>
<comment type="caution">
    <text evidence="4">The sequence shown here is derived from an EMBL/GenBank/DDBJ whole genome shotgun (WGS) entry which is preliminary data.</text>
</comment>
<protein>
    <recommendedName>
        <fullName evidence="3">Urease subunit gamma</fullName>
        <ecNumber evidence="3">3.5.1.5</ecNumber>
    </recommendedName>
</protein>
<comment type="similarity">
    <text evidence="3">Belongs to the urease gamma subunit family.</text>
</comment>
<evidence type="ECO:0000313" key="5">
    <source>
        <dbReference type="Proteomes" id="UP001499967"/>
    </source>
</evidence>
<keyword evidence="5" id="KW-1185">Reference proteome</keyword>
<proteinExistence type="inferred from homology"/>
<dbReference type="NCBIfam" id="TIGR00193">
    <property type="entry name" value="urease_gam"/>
    <property type="match status" value="1"/>
</dbReference>